<name>A0A146K3M9_9EUKA</name>
<organism evidence="2">
    <name type="scientific">Trepomonas sp. PC1</name>
    <dbReference type="NCBI Taxonomy" id="1076344"/>
    <lineage>
        <taxon>Eukaryota</taxon>
        <taxon>Metamonada</taxon>
        <taxon>Diplomonadida</taxon>
        <taxon>Hexamitidae</taxon>
        <taxon>Hexamitinae</taxon>
        <taxon>Trepomonas</taxon>
    </lineage>
</organism>
<protein>
    <recommendedName>
        <fullName evidence="3">Transmembrane protein</fullName>
    </recommendedName>
</protein>
<gene>
    <name evidence="2" type="ORF">TPC1_30010</name>
</gene>
<accession>A0A146K3M9</accession>
<evidence type="ECO:0008006" key="3">
    <source>
        <dbReference type="Google" id="ProtNLM"/>
    </source>
</evidence>
<feature type="non-terminal residue" evidence="2">
    <location>
        <position position="1"/>
    </location>
</feature>
<keyword evidence="1" id="KW-1133">Transmembrane helix</keyword>
<reference evidence="2" key="1">
    <citation type="submission" date="2015-07" db="EMBL/GenBank/DDBJ databases">
        <title>Adaptation to a free-living lifestyle via gene acquisitions in the diplomonad Trepomonas sp. PC1.</title>
        <authorList>
            <person name="Xu F."/>
            <person name="Jerlstrom-Hultqvist J."/>
            <person name="Kolisko M."/>
            <person name="Simpson A.G.B."/>
            <person name="Roger A.J."/>
            <person name="Svard S.G."/>
            <person name="Andersson J.O."/>
        </authorList>
    </citation>
    <scope>NUCLEOTIDE SEQUENCE</scope>
    <source>
        <strain evidence="2">PC1</strain>
    </source>
</reference>
<sequence>TIVSMIHPVATFIKVVNKDVNQVIPNKMLIELYVNGVRGQFLESNNNGYVIISSSSFPTIPYQANLKLMIQDDDQFNNNEISTTFINQTIEFQLTPKSNPRVEALISVHDSVFLAPVNDISIQLGDTISLTKHLGMVRFKNLKLNQEYDLTIKSNSFKPFTQRIKINVPTFILRIEPEPILAIQAGYEFEGVGIPMIETFAKIGDQVIKSQGLTDSNGKYVFYIDQEFVSTEPQTFTIGGYDKKWVYNITQVTIQKVQGQNNYSTQIQMIKATMMNFIKLEIAGSTQLAIFEMADVTIDSQTTKIPSNQFGFITLDQLNTAIKVNSMIKVSIKGSQYYQDNSIEFQFNLTSLVHTMVLTPKEAPVRIMLKLVDSIYGFPIHNMSVQVLFPSGKTFTATSDVVGEVTIDGDQLTTCQGKEIILSSTDERFNTNSFTKVSVTQAKVYSQQNIEALFALKVQFMKGVAGLQSVKVEVKQNNMVVATSLSDSNGVFVHFANKSMLSVNQQVFIVTGSTLSYHKEIELVRRNEKYLEITIWMEVYSLIKVQIQNSIEFVENIGLELYQNGQFCQLVYTDHHGYIQLNESHNISVGDNIRLRLIDDYNYENNDFMYTLDDPMKIQNLTLAIKPTAAFSLQLVVRDEFFFSLLHKMQFTMNINGQTTTASSNIVGQVFFNTTNLFSQVNNTNCLVKFEATDKFFAFEQEIVINKPLQFLNVSLTPFNAVQATFMDGDKGVVAMNVVVTSNNQQICKGLSNTNGKYVCFAVLSQAEQAFTFDAKNEKFSKSGVIIRQKQMNQALGDIILSFKALVNIQIEGSSFPAPNMALIANSNGTDFFVNGNEKGQLLLTEKQVELNKNFILRVSASNVVYQAVQFTLNISYHGQTINISLLYKQDAKITVFVRLVDEYFLHYVKNATILAQMPWGETVKSTTGYTGQIAFLLEKQFSQYKSQQFSLTINDDRFKQINLQYTFDTADFYINITVEPYLALQATFMQGSKGVPKISVIVSTQGSGIIESGLITGINGQVTVLVPQSKIQYNQQFFTFEGTQGTEVITGEVKKEEGAKQASNIIYMSLYSIVKLVADDLEPAQQLKLDLYINDTLNQSVYSSDNGIVVINQKHGLTQNTKISLKIENHPIFMNQTMNYTFTEPDIVQSFTVSYQENAKFVAGFNLRDEAFMSYISNVQFSIEIGGKIYTNKSSIIGTLMIVTDQLFKNVTNKNFSLSTSDSRFDPFNKTYTITRPLQVYTETLKAKLAVQGCFLNMSKGQSFLIVNVSYNGTQIASGVTDTQGKFTFFANQSQIIQQEQNFTFTTQYRTGFVTKKANETYASNDIYIHYIQLIRFLRNTLPVQKTTIMYEVAGQKYSQETSKSGFISVTGVNDSLTYNGSIKVIVNDSQFYQNLEQTIYFTNPSIIAEVQLQYKPEAKPLIVLNFVDSKFLARARGVCIELEANGVTYSDNTSQLGQVAFQLSDTFSNLEGKKITVRTADQAFFNQEFKFDLIAAFMEKEMTIKPHLALQGLFLAGTVGLPAVKVDFSIDGKVIDSTYSDLNGKATTFVKLQDITNYAQTFQLNASNTHGQKNFQIVKTAGQEFANSEFVVSTDAFVRIIDYLNQKPNVSITITQNGKSETVKSSKGYARFKMNTVGTEVDLKIDDQRFNNSGKFILGQTIQLQHYLIVELYAANNTTSIKPEYVVSNSKYRKLLKSNETKAYLPLQAVDNSGFVNITANLAGYKSVTIKAPTTTKRAVVNFFMVKGSNPVSAGTIIGAAIAAAIVIAIVVLIVISFYKKARRENADVEIPLLQDE</sequence>
<evidence type="ECO:0000256" key="1">
    <source>
        <dbReference type="SAM" id="Phobius"/>
    </source>
</evidence>
<proteinExistence type="predicted"/>
<dbReference type="EMBL" id="GDID01006111">
    <property type="protein sequence ID" value="JAP90495.1"/>
    <property type="molecule type" value="Transcribed_RNA"/>
</dbReference>
<feature type="transmembrane region" description="Helical" evidence="1">
    <location>
        <begin position="1759"/>
        <end position="1781"/>
    </location>
</feature>
<evidence type="ECO:0000313" key="2">
    <source>
        <dbReference type="EMBL" id="JAP90495.1"/>
    </source>
</evidence>
<keyword evidence="1" id="KW-0472">Membrane</keyword>
<keyword evidence="1" id="KW-0812">Transmembrane</keyword>